<dbReference type="Proteomes" id="UP000619355">
    <property type="component" value="Unassembled WGS sequence"/>
</dbReference>
<dbReference type="AlphaFoldDB" id="A0A919F3F1"/>
<evidence type="ECO:0000256" key="1">
    <source>
        <dbReference type="SAM" id="MobiDB-lite"/>
    </source>
</evidence>
<reference evidence="3" key="1">
    <citation type="journal article" date="2019" name="Int. J. Syst. Evol. Microbiol.">
        <title>The Global Catalogue of Microorganisms (GCM) 10K type strain sequencing project: providing services to taxonomists for standard genome sequencing and annotation.</title>
        <authorList>
            <consortium name="The Broad Institute Genomics Platform"/>
            <consortium name="The Broad Institute Genome Sequencing Center for Infectious Disease"/>
            <person name="Wu L."/>
            <person name="Ma J."/>
        </authorList>
    </citation>
    <scope>NUCLEOTIDE SEQUENCE [LARGE SCALE GENOMIC DNA]</scope>
    <source>
        <strain evidence="3">JCM 4253</strain>
    </source>
</reference>
<gene>
    <name evidence="2" type="ORF">GCM10018980_72470</name>
</gene>
<keyword evidence="3" id="KW-1185">Reference proteome</keyword>
<sequence length="70" mass="7414">MRAARTLSRAPYSADMGSRARRGPCLSISEARSGIRKTVVAPNRDSTVPETGQEPVARETDSRSAGATVP</sequence>
<comment type="caution">
    <text evidence="2">The sequence shown here is derived from an EMBL/GenBank/DDBJ whole genome shotgun (WGS) entry which is preliminary data.</text>
</comment>
<accession>A0A919F3F1</accession>
<evidence type="ECO:0000313" key="3">
    <source>
        <dbReference type="Proteomes" id="UP000619355"/>
    </source>
</evidence>
<proteinExistence type="predicted"/>
<protein>
    <submittedName>
        <fullName evidence="2">Uncharacterized protein</fullName>
    </submittedName>
</protein>
<name>A0A919F3F1_9ACTN</name>
<dbReference type="EMBL" id="BNBF01000037">
    <property type="protein sequence ID" value="GHG75189.1"/>
    <property type="molecule type" value="Genomic_DNA"/>
</dbReference>
<organism evidence="2 3">
    <name type="scientific">Streptomyces capoamus</name>
    <dbReference type="NCBI Taxonomy" id="68183"/>
    <lineage>
        <taxon>Bacteria</taxon>
        <taxon>Bacillati</taxon>
        <taxon>Actinomycetota</taxon>
        <taxon>Actinomycetes</taxon>
        <taxon>Kitasatosporales</taxon>
        <taxon>Streptomycetaceae</taxon>
        <taxon>Streptomyces</taxon>
    </lineage>
</organism>
<feature type="region of interest" description="Disordered" evidence="1">
    <location>
        <begin position="1"/>
        <end position="70"/>
    </location>
</feature>
<evidence type="ECO:0000313" key="2">
    <source>
        <dbReference type="EMBL" id="GHG75189.1"/>
    </source>
</evidence>